<organism evidence="1">
    <name type="scientific">Lygus hesperus</name>
    <name type="common">Western plant bug</name>
    <dbReference type="NCBI Taxonomy" id="30085"/>
    <lineage>
        <taxon>Eukaryota</taxon>
        <taxon>Metazoa</taxon>
        <taxon>Ecdysozoa</taxon>
        <taxon>Arthropoda</taxon>
        <taxon>Hexapoda</taxon>
        <taxon>Insecta</taxon>
        <taxon>Pterygota</taxon>
        <taxon>Neoptera</taxon>
        <taxon>Paraneoptera</taxon>
        <taxon>Hemiptera</taxon>
        <taxon>Heteroptera</taxon>
        <taxon>Panheteroptera</taxon>
        <taxon>Cimicomorpha</taxon>
        <taxon>Miridae</taxon>
        <taxon>Mirini</taxon>
        <taxon>Lygus</taxon>
    </lineage>
</organism>
<dbReference type="EMBL" id="GBHO01018282">
    <property type="protein sequence ID" value="JAG25322.1"/>
    <property type="molecule type" value="Transcribed_RNA"/>
</dbReference>
<dbReference type="InterPro" id="IPR012337">
    <property type="entry name" value="RNaseH-like_sf"/>
</dbReference>
<sequence length="114" mass="13225">HTLLIPHYPCPNVAERHIQNLKSALRAKCHEDHSKWAKDIYITQMSLNSAYNETTKFSPAEIFFGRSPLTPLALVWEMDQDVMDLPAIWTAAVQNIHNEHRPKLTSHNKLTRKR</sequence>
<reference evidence="1" key="1">
    <citation type="journal article" date="2014" name="PLoS ONE">
        <title>Transcriptome-Based Identification of ABC Transporters in the Western Tarnished Plant Bug Lygus hesperus.</title>
        <authorList>
            <person name="Hull J.J."/>
            <person name="Chaney K."/>
            <person name="Geib S.M."/>
            <person name="Fabrick J.A."/>
            <person name="Brent C.S."/>
            <person name="Walsh D."/>
            <person name="Lavine L.C."/>
        </authorList>
    </citation>
    <scope>NUCLEOTIDE SEQUENCE</scope>
</reference>
<gene>
    <name evidence="1" type="primary">pol_439</name>
    <name evidence="1" type="ORF">CM83_105884</name>
</gene>
<evidence type="ECO:0000313" key="1">
    <source>
        <dbReference type="EMBL" id="JAG25322.1"/>
    </source>
</evidence>
<dbReference type="InterPro" id="IPR036397">
    <property type="entry name" value="RNaseH_sf"/>
</dbReference>
<dbReference type="Gene3D" id="3.30.420.10">
    <property type="entry name" value="Ribonuclease H-like superfamily/Ribonuclease H"/>
    <property type="match status" value="1"/>
</dbReference>
<proteinExistence type="predicted"/>
<dbReference type="SUPFAM" id="SSF53098">
    <property type="entry name" value="Ribonuclease H-like"/>
    <property type="match status" value="1"/>
</dbReference>
<protein>
    <submittedName>
        <fullName evidence="1">Pro-Pol polyprotein</fullName>
    </submittedName>
</protein>
<dbReference type="GO" id="GO:0003676">
    <property type="term" value="F:nucleic acid binding"/>
    <property type="evidence" value="ECO:0007669"/>
    <property type="project" value="InterPro"/>
</dbReference>
<reference evidence="1" key="2">
    <citation type="submission" date="2014-07" db="EMBL/GenBank/DDBJ databases">
        <authorList>
            <person name="Hull J."/>
        </authorList>
    </citation>
    <scope>NUCLEOTIDE SEQUENCE</scope>
</reference>
<dbReference type="AlphaFoldDB" id="A0A0A9XWZ0"/>
<feature type="non-terminal residue" evidence="1">
    <location>
        <position position="1"/>
    </location>
</feature>
<accession>A0A0A9XWZ0</accession>
<name>A0A0A9XWZ0_LYGHE</name>